<feature type="domain" description="RNA-binding S4" evidence="6">
    <location>
        <begin position="4"/>
        <end position="66"/>
    </location>
</feature>
<dbReference type="PROSITE" id="PS50889">
    <property type="entry name" value="S4"/>
    <property type="match status" value="1"/>
</dbReference>
<organism evidence="7 8">
    <name type="scientific">Sutterella megalosphaeroides</name>
    <dbReference type="NCBI Taxonomy" id="2494234"/>
    <lineage>
        <taxon>Bacteria</taxon>
        <taxon>Pseudomonadati</taxon>
        <taxon>Pseudomonadota</taxon>
        <taxon>Betaproteobacteria</taxon>
        <taxon>Burkholderiales</taxon>
        <taxon>Sutterellaceae</taxon>
        <taxon>Sutterella</taxon>
    </lineage>
</organism>
<evidence type="ECO:0000256" key="3">
    <source>
        <dbReference type="ARBA" id="ARBA00023125"/>
    </source>
</evidence>
<evidence type="ECO:0000313" key="8">
    <source>
        <dbReference type="Proteomes" id="UP000271003"/>
    </source>
</evidence>
<protein>
    <submittedName>
        <fullName evidence="7">RNA-binding protein S4</fullName>
    </submittedName>
</protein>
<evidence type="ECO:0000256" key="1">
    <source>
        <dbReference type="ARBA" id="ARBA00008396"/>
    </source>
</evidence>
<dbReference type="AlphaFoldDB" id="A0A2Z6I7J2"/>
<dbReference type="GO" id="GO:0003727">
    <property type="term" value="F:single-stranded RNA binding"/>
    <property type="evidence" value="ECO:0007669"/>
    <property type="project" value="InterPro"/>
</dbReference>
<keyword evidence="8" id="KW-1185">Reference proteome</keyword>
<dbReference type="EMBL" id="AP018786">
    <property type="protein sequence ID" value="BBF22425.1"/>
    <property type="molecule type" value="Genomic_DNA"/>
</dbReference>
<dbReference type="Gene3D" id="3.10.290.10">
    <property type="entry name" value="RNA-binding S4 domain"/>
    <property type="match status" value="1"/>
</dbReference>
<evidence type="ECO:0000256" key="2">
    <source>
        <dbReference type="ARBA" id="ARBA00022884"/>
    </source>
</evidence>
<comment type="similarity">
    <text evidence="1">Belongs to the HSP15 family.</text>
</comment>
<feature type="region of interest" description="Disordered" evidence="5">
    <location>
        <begin position="95"/>
        <end position="118"/>
    </location>
</feature>
<keyword evidence="3" id="KW-0238">DNA-binding</keyword>
<dbReference type="SMART" id="SM00363">
    <property type="entry name" value="S4"/>
    <property type="match status" value="1"/>
</dbReference>
<sequence>MDAMRIDKWLWAARFFKTRSLAQEEVGLGRVLIAGQRAKPSRDVRVGDRLEIRRGDEVFVVYVEALSNQRGPAEAARKLYRETEESLQAREAAKERRQIAFEPASTIRHGRPTKREGRELRRLREGF</sequence>
<dbReference type="Pfam" id="PF01479">
    <property type="entry name" value="S4"/>
    <property type="match status" value="1"/>
</dbReference>
<dbReference type="GO" id="GO:0034605">
    <property type="term" value="P:cellular response to heat"/>
    <property type="evidence" value="ECO:0007669"/>
    <property type="project" value="InterPro"/>
</dbReference>
<evidence type="ECO:0000256" key="5">
    <source>
        <dbReference type="SAM" id="MobiDB-lite"/>
    </source>
</evidence>
<keyword evidence="2 4" id="KW-0694">RNA-binding</keyword>
<proteinExistence type="inferred from homology"/>
<dbReference type="RefSeq" id="WP_120176118.1">
    <property type="nucleotide sequence ID" value="NZ_AP018786.1"/>
</dbReference>
<name>A0A2Z6I7J2_9BURK</name>
<dbReference type="PIRSF" id="PIRSF016821">
    <property type="entry name" value="HSP15"/>
    <property type="match status" value="1"/>
</dbReference>
<dbReference type="InterPro" id="IPR002942">
    <property type="entry name" value="S4_RNA-bd"/>
</dbReference>
<dbReference type="SUPFAM" id="SSF55174">
    <property type="entry name" value="Alpha-L RNA-binding motif"/>
    <property type="match status" value="1"/>
</dbReference>
<dbReference type="InterPro" id="IPR036986">
    <property type="entry name" value="S4_RNA-bd_sf"/>
</dbReference>
<dbReference type="InterPro" id="IPR025708">
    <property type="entry name" value="HSP15"/>
</dbReference>
<accession>A0A2Z6I7J2</accession>
<reference evidence="7 8" key="1">
    <citation type="journal article" date="2018" name="Int. J. Syst. Evol. Microbiol.">
        <title>Mesosutterella multiformis gen. nov., sp. nov., a member of the family Sutterellaceae and Sutterella megalosphaeroides sp. nov., isolated from human faeces.</title>
        <authorList>
            <person name="Sakamoto M."/>
            <person name="Ikeyama N."/>
            <person name="Kunihiro T."/>
            <person name="Iino T."/>
            <person name="Yuki M."/>
            <person name="Ohkuma M."/>
        </authorList>
    </citation>
    <scope>NUCLEOTIDE SEQUENCE [LARGE SCALE GENOMIC DNA]</scope>
    <source>
        <strain evidence="7 8">6FBBBH3</strain>
    </source>
</reference>
<dbReference type="KEGG" id="sutt:SUTMEG_03160"/>
<dbReference type="GO" id="GO:0043023">
    <property type="term" value="F:ribosomal large subunit binding"/>
    <property type="evidence" value="ECO:0007669"/>
    <property type="project" value="InterPro"/>
</dbReference>
<dbReference type="CDD" id="cd00165">
    <property type="entry name" value="S4"/>
    <property type="match status" value="1"/>
</dbReference>
<dbReference type="Proteomes" id="UP000271003">
    <property type="component" value="Chromosome"/>
</dbReference>
<evidence type="ECO:0000313" key="7">
    <source>
        <dbReference type="EMBL" id="BBF22425.1"/>
    </source>
</evidence>
<dbReference type="OrthoDB" id="9797176at2"/>
<gene>
    <name evidence="7" type="ORF">SUTMEG_03160</name>
</gene>
<evidence type="ECO:0000259" key="6">
    <source>
        <dbReference type="SMART" id="SM00363"/>
    </source>
</evidence>
<evidence type="ECO:0000256" key="4">
    <source>
        <dbReference type="PROSITE-ProRule" id="PRU00182"/>
    </source>
</evidence>
<dbReference type="GO" id="GO:0003677">
    <property type="term" value="F:DNA binding"/>
    <property type="evidence" value="ECO:0007669"/>
    <property type="project" value="UniProtKB-KW"/>
</dbReference>